<proteinExistence type="inferred from homology"/>
<comment type="similarity">
    <text evidence="1">Belongs to the ADP-ribosylglycohydrolase family.</text>
</comment>
<dbReference type="OrthoDB" id="9798107at2"/>
<dbReference type="AlphaFoldDB" id="A0A1I4KEJ4"/>
<feature type="binding site" evidence="3">
    <location>
        <position position="64"/>
    </location>
    <ligand>
        <name>Mg(2+)</name>
        <dbReference type="ChEBI" id="CHEBI:18420"/>
        <label>1</label>
    </ligand>
</feature>
<keyword evidence="3" id="KW-0460">Magnesium</keyword>
<evidence type="ECO:0000313" key="5">
    <source>
        <dbReference type="Proteomes" id="UP000199006"/>
    </source>
</evidence>
<dbReference type="InterPro" id="IPR005502">
    <property type="entry name" value="Ribosyl_crysJ1"/>
</dbReference>
<keyword evidence="5" id="KW-1185">Reference proteome</keyword>
<dbReference type="Gene3D" id="1.10.4080.10">
    <property type="entry name" value="ADP-ribosylation/Crystallin J1"/>
    <property type="match status" value="1"/>
</dbReference>
<reference evidence="4 5" key="1">
    <citation type="submission" date="2016-10" db="EMBL/GenBank/DDBJ databases">
        <authorList>
            <person name="de Groot N.N."/>
        </authorList>
    </citation>
    <scope>NUCLEOTIDE SEQUENCE [LARGE SCALE GENOMIC DNA]</scope>
    <source>
        <strain evidence="4 5">ATCC 51327</strain>
    </source>
</reference>
<dbReference type="RefSeq" id="WP_089862063.1">
    <property type="nucleotide sequence ID" value="NZ_FOTI01000030.1"/>
</dbReference>
<evidence type="ECO:0000256" key="3">
    <source>
        <dbReference type="PIRSR" id="PIRSR605502-1"/>
    </source>
</evidence>
<dbReference type="STRING" id="29563.SAMN02983006_01993"/>
<dbReference type="PANTHER" id="PTHR16222:SF24">
    <property type="entry name" value="ADP-RIBOSYLHYDROLASE ARH3"/>
    <property type="match status" value="1"/>
</dbReference>
<dbReference type="PANTHER" id="PTHR16222">
    <property type="entry name" value="ADP-RIBOSYLGLYCOHYDROLASE"/>
    <property type="match status" value="1"/>
</dbReference>
<dbReference type="InterPro" id="IPR036705">
    <property type="entry name" value="Ribosyl_crysJ1_sf"/>
</dbReference>
<name>A0A1I4KEJ4_9FIRM</name>
<dbReference type="Pfam" id="PF03747">
    <property type="entry name" value="ADP_ribosyl_GH"/>
    <property type="match status" value="1"/>
</dbReference>
<dbReference type="Proteomes" id="UP000199006">
    <property type="component" value="Unassembled WGS sequence"/>
</dbReference>
<evidence type="ECO:0000313" key="4">
    <source>
        <dbReference type="EMBL" id="SFL77148.1"/>
    </source>
</evidence>
<protein>
    <submittedName>
        <fullName evidence="4">ADP-ribosylglycohydrolase</fullName>
    </submittedName>
</protein>
<gene>
    <name evidence="4" type="ORF">SAMN02983006_01993</name>
</gene>
<dbReference type="GO" id="GO:0046872">
    <property type="term" value="F:metal ion binding"/>
    <property type="evidence" value="ECO:0007669"/>
    <property type="project" value="UniProtKB-KW"/>
</dbReference>
<keyword evidence="3" id="KW-0479">Metal-binding</keyword>
<keyword evidence="2 4" id="KW-0378">Hydrolase</keyword>
<sequence length="356" mass="39102">MSTDLKARAKGAMMGAFIGEALGVGPHWYYDLEKMRAEYGDWISDYTDPKPNRYHGNLKAGDISQSAILMKLLAENLLAESGYDQQAFCEMMDQQFLPELDGKPMGGPGGYTSQSMRYLWKQRVKQGKDWSQVASNADTTEALERNIATAVYYANNLEKLALSVTSNTLLTQSDDLIASLTTAFSALLAVLIQGEKLDKEISKKLMNKVAGGELPYNKITAADLKPPTEARTAAESMTLFSSPDGLMSPAYMARAWEDEGITIEPAWKVSLVYGMPCAIYHVLPAVYYLSARYKDNFEAGVLHALNGGGQNQVRTMLTGALIGAQVGLQGIPQRFLDGLNDQEELLDLTERMTAHL</sequence>
<comment type="cofactor">
    <cofactor evidence="3">
        <name>Mg(2+)</name>
        <dbReference type="ChEBI" id="CHEBI:18420"/>
    </cofactor>
    <text evidence="3">Binds 2 magnesium ions per subunit.</text>
</comment>
<organism evidence="4 5">
    <name type="scientific">Halanaerobium salsuginis</name>
    <dbReference type="NCBI Taxonomy" id="29563"/>
    <lineage>
        <taxon>Bacteria</taxon>
        <taxon>Bacillati</taxon>
        <taxon>Bacillota</taxon>
        <taxon>Clostridia</taxon>
        <taxon>Halanaerobiales</taxon>
        <taxon>Halanaerobiaceae</taxon>
        <taxon>Halanaerobium</taxon>
    </lineage>
</organism>
<dbReference type="EMBL" id="FOTI01000030">
    <property type="protein sequence ID" value="SFL77148.1"/>
    <property type="molecule type" value="Genomic_DNA"/>
</dbReference>
<accession>A0A1I4KEJ4</accession>
<dbReference type="InterPro" id="IPR050792">
    <property type="entry name" value="ADP-ribosylglycohydrolase"/>
</dbReference>
<evidence type="ECO:0000256" key="2">
    <source>
        <dbReference type="ARBA" id="ARBA00022801"/>
    </source>
</evidence>
<dbReference type="GO" id="GO:0016787">
    <property type="term" value="F:hydrolase activity"/>
    <property type="evidence" value="ECO:0007669"/>
    <property type="project" value="UniProtKB-KW"/>
</dbReference>
<evidence type="ECO:0000256" key="1">
    <source>
        <dbReference type="ARBA" id="ARBA00010702"/>
    </source>
</evidence>
<dbReference type="SUPFAM" id="SSF101478">
    <property type="entry name" value="ADP-ribosylglycohydrolase"/>
    <property type="match status" value="1"/>
</dbReference>